<dbReference type="PROSITE" id="PS01307">
    <property type="entry name" value="MOTA"/>
    <property type="match status" value="1"/>
</dbReference>
<evidence type="ECO:0000256" key="4">
    <source>
        <dbReference type="ARBA" id="ARBA00022475"/>
    </source>
</evidence>
<evidence type="ECO:0000256" key="6">
    <source>
        <dbReference type="ARBA" id="ARBA00022519"/>
    </source>
</evidence>
<dbReference type="Pfam" id="PF20560">
    <property type="entry name" value="MotA_N"/>
    <property type="match status" value="1"/>
</dbReference>
<evidence type="ECO:0000256" key="10">
    <source>
        <dbReference type="ARBA" id="ARBA00022989"/>
    </source>
</evidence>
<evidence type="ECO:0000256" key="1">
    <source>
        <dbReference type="ARBA" id="ARBA00004429"/>
    </source>
</evidence>
<evidence type="ECO:0000313" key="16">
    <source>
        <dbReference type="EMBL" id="QPQ55328.1"/>
    </source>
</evidence>
<dbReference type="PANTHER" id="PTHR30433">
    <property type="entry name" value="CHEMOTAXIS PROTEIN MOTA"/>
    <property type="match status" value="1"/>
</dbReference>
<gene>
    <name evidence="16" type="primary">motA</name>
    <name evidence="16" type="ORF">IC614_01570</name>
</gene>
<accession>A0A7T2LMJ1</accession>
<dbReference type="GO" id="GO:1902600">
    <property type="term" value="P:proton transmembrane transport"/>
    <property type="evidence" value="ECO:0007669"/>
    <property type="project" value="UniProtKB-KW"/>
</dbReference>
<keyword evidence="11" id="KW-0406">Ion transport</keyword>
<evidence type="ECO:0000256" key="3">
    <source>
        <dbReference type="ARBA" id="ARBA00022448"/>
    </source>
</evidence>
<reference evidence="16 17" key="1">
    <citation type="submission" date="2020-11" db="EMBL/GenBank/DDBJ databases">
        <title>Genome seq and assembly of Sphingosinicella sp.</title>
        <authorList>
            <person name="Chhetri G."/>
        </authorList>
    </citation>
    <scope>NUCLEOTIDE SEQUENCE [LARGE SCALE GENOMIC DNA]</scope>
    <source>
        <strain evidence="16 17">UDD2</strain>
    </source>
</reference>
<comment type="similarity">
    <text evidence="2">Belongs to the MotA family.</text>
</comment>
<dbReference type="InterPro" id="IPR022522">
    <property type="entry name" value="Flagellar_motor_stator_MotA"/>
</dbReference>
<evidence type="ECO:0000256" key="12">
    <source>
        <dbReference type="ARBA" id="ARBA00023136"/>
    </source>
</evidence>
<dbReference type="RefSeq" id="WP_200972003.1">
    <property type="nucleotide sequence ID" value="NZ_CP065592.1"/>
</dbReference>
<evidence type="ECO:0000256" key="8">
    <source>
        <dbReference type="ARBA" id="ARBA00022779"/>
    </source>
</evidence>
<evidence type="ECO:0000256" key="13">
    <source>
        <dbReference type="SAM" id="Phobius"/>
    </source>
</evidence>
<evidence type="ECO:0000313" key="17">
    <source>
        <dbReference type="Proteomes" id="UP000594873"/>
    </source>
</evidence>
<organism evidence="16 17">
    <name type="scientific">Allosphingosinicella flava</name>
    <dbReference type="NCBI Taxonomy" id="2771430"/>
    <lineage>
        <taxon>Bacteria</taxon>
        <taxon>Pseudomonadati</taxon>
        <taxon>Pseudomonadota</taxon>
        <taxon>Alphaproteobacteria</taxon>
        <taxon>Sphingomonadales</taxon>
        <taxon>Sphingomonadaceae</taxon>
        <taxon>Allosphingosinicella</taxon>
    </lineage>
</organism>
<name>A0A7T2LMJ1_9SPHN</name>
<keyword evidence="6" id="KW-0997">Cell inner membrane</keyword>
<dbReference type="GO" id="GO:0071978">
    <property type="term" value="P:bacterial-type flagellum-dependent swarming motility"/>
    <property type="evidence" value="ECO:0007669"/>
    <property type="project" value="InterPro"/>
</dbReference>
<comment type="subcellular location">
    <subcellularLocation>
        <location evidence="1">Cell inner membrane</location>
        <topology evidence="1">Multi-pass membrane protein</topology>
    </subcellularLocation>
</comment>
<dbReference type="Pfam" id="PF01618">
    <property type="entry name" value="MotA_ExbB"/>
    <property type="match status" value="1"/>
</dbReference>
<dbReference type="InterPro" id="IPR046786">
    <property type="entry name" value="MotA_N"/>
</dbReference>
<dbReference type="Proteomes" id="UP000594873">
    <property type="component" value="Chromosome"/>
</dbReference>
<evidence type="ECO:0000256" key="7">
    <source>
        <dbReference type="ARBA" id="ARBA00022692"/>
    </source>
</evidence>
<keyword evidence="16" id="KW-0282">Flagellum</keyword>
<evidence type="ECO:0000256" key="5">
    <source>
        <dbReference type="ARBA" id="ARBA00022500"/>
    </source>
</evidence>
<keyword evidence="3" id="KW-0813">Transport</keyword>
<keyword evidence="7 13" id="KW-0812">Transmembrane</keyword>
<dbReference type="InterPro" id="IPR000540">
    <property type="entry name" value="Flag_MotA_CS"/>
</dbReference>
<proteinExistence type="inferred from homology"/>
<keyword evidence="8" id="KW-0283">Flagellar rotation</keyword>
<dbReference type="EMBL" id="CP065592">
    <property type="protein sequence ID" value="QPQ55328.1"/>
    <property type="molecule type" value="Genomic_DNA"/>
</dbReference>
<keyword evidence="5" id="KW-0145">Chemotaxis</keyword>
<feature type="domain" description="Motility protein A N-terminal" evidence="15">
    <location>
        <begin position="5"/>
        <end position="95"/>
    </location>
</feature>
<evidence type="ECO:0000256" key="11">
    <source>
        <dbReference type="ARBA" id="ARBA00023065"/>
    </source>
</evidence>
<keyword evidence="4" id="KW-1003">Cell membrane</keyword>
<evidence type="ECO:0000259" key="15">
    <source>
        <dbReference type="Pfam" id="PF20560"/>
    </source>
</evidence>
<evidence type="ECO:0000256" key="2">
    <source>
        <dbReference type="ARBA" id="ARBA00008038"/>
    </source>
</evidence>
<dbReference type="GO" id="GO:0005886">
    <property type="term" value="C:plasma membrane"/>
    <property type="evidence" value="ECO:0007669"/>
    <property type="project" value="UniProtKB-SubCell"/>
</dbReference>
<feature type="transmembrane region" description="Helical" evidence="13">
    <location>
        <begin position="201"/>
        <end position="224"/>
    </location>
</feature>
<keyword evidence="9" id="KW-0375">Hydrogen ion transport</keyword>
<dbReference type="NCBIfam" id="TIGR03818">
    <property type="entry name" value="MotA1"/>
    <property type="match status" value="1"/>
</dbReference>
<protein>
    <submittedName>
        <fullName evidence="16">Flagellar motor stator protein MotA</fullName>
    </submittedName>
</protein>
<sequence>MFAAIGVIVVLAMVFGGFTITGGDLGAVMHAMPHEMLIIGGAAVGATITGNSMKELKALGGGFMKVFKGPKYGKDDFLGVIFLVSKLMKMLRTDGPVAVEPHIEDPQNSAIFQDYPKLLKDETLIHLICDTLRLVVVSSGTLDPHAVEDVMDSSIKTHHHHVIRPADTLQNMADALPALGIVAAVLGVVKTMGSIDQPPAILGGMIGSALVGTFLGVLLAYGIVGPFANRARQVIEADAAIYHVVKQIIVASLHGHPLPLVIEAARSSIDHSNQPAFADVFDGMRGR</sequence>
<keyword evidence="16" id="KW-0969">Cilium</keyword>
<feature type="domain" description="MotA/TolQ/ExbB proton channel" evidence="14">
    <location>
        <begin position="141"/>
        <end position="237"/>
    </location>
</feature>
<keyword evidence="12 13" id="KW-0472">Membrane</keyword>
<dbReference type="InterPro" id="IPR047055">
    <property type="entry name" value="MotA-like"/>
</dbReference>
<dbReference type="AlphaFoldDB" id="A0A7T2LMJ1"/>
<dbReference type="GO" id="GO:0006935">
    <property type="term" value="P:chemotaxis"/>
    <property type="evidence" value="ECO:0007669"/>
    <property type="project" value="UniProtKB-KW"/>
</dbReference>
<evidence type="ECO:0000259" key="14">
    <source>
        <dbReference type="Pfam" id="PF01618"/>
    </source>
</evidence>
<dbReference type="InterPro" id="IPR002898">
    <property type="entry name" value="MotA_ExbB_proton_chnl"/>
</dbReference>
<keyword evidence="10 13" id="KW-1133">Transmembrane helix</keyword>
<dbReference type="KEGG" id="sflv:IC614_01570"/>
<evidence type="ECO:0000256" key="9">
    <source>
        <dbReference type="ARBA" id="ARBA00022781"/>
    </source>
</evidence>
<keyword evidence="17" id="KW-1185">Reference proteome</keyword>
<keyword evidence="16" id="KW-0966">Cell projection</keyword>
<dbReference type="PANTHER" id="PTHR30433:SF4">
    <property type="entry name" value="MOTILITY PROTEIN A"/>
    <property type="match status" value="1"/>
</dbReference>